<gene>
    <name evidence="3" type="primary">LOC105232083</name>
</gene>
<evidence type="ECO:0000313" key="3">
    <source>
        <dbReference type="RefSeq" id="XP_011211985.2"/>
    </source>
</evidence>
<reference evidence="3" key="2">
    <citation type="submission" date="2025-05" db="UniProtKB">
        <authorList>
            <consortium name="RefSeq"/>
        </authorList>
    </citation>
    <scope>IDENTIFICATION</scope>
    <source>
        <tissue evidence="3">Adult</tissue>
    </source>
</reference>
<accession>A0A034WD55</accession>
<name>A0A034WD55_BACDO</name>
<keyword evidence="2" id="KW-1185">Reference proteome</keyword>
<proteinExistence type="predicted"/>
<dbReference type="OrthoDB" id="7927421at2759"/>
<organism evidence="1">
    <name type="scientific">Bactrocera dorsalis</name>
    <name type="common">Oriental fruit fly</name>
    <name type="synonym">Dacus dorsalis</name>
    <dbReference type="NCBI Taxonomy" id="27457"/>
    <lineage>
        <taxon>Eukaryota</taxon>
        <taxon>Metazoa</taxon>
        <taxon>Ecdysozoa</taxon>
        <taxon>Arthropoda</taxon>
        <taxon>Hexapoda</taxon>
        <taxon>Insecta</taxon>
        <taxon>Pterygota</taxon>
        <taxon>Neoptera</taxon>
        <taxon>Endopterygota</taxon>
        <taxon>Diptera</taxon>
        <taxon>Brachycera</taxon>
        <taxon>Muscomorpha</taxon>
        <taxon>Tephritoidea</taxon>
        <taxon>Tephritidae</taxon>
        <taxon>Bactrocera</taxon>
        <taxon>Bactrocera</taxon>
    </lineage>
</organism>
<evidence type="ECO:0000313" key="2">
    <source>
        <dbReference type="Proteomes" id="UP001652620"/>
    </source>
</evidence>
<evidence type="ECO:0000313" key="1">
    <source>
        <dbReference type="EMBL" id="JAC52242.1"/>
    </source>
</evidence>
<dbReference type="EMBL" id="GAKP01006710">
    <property type="protein sequence ID" value="JAC52242.1"/>
    <property type="molecule type" value="Transcribed_RNA"/>
</dbReference>
<reference evidence="1" key="1">
    <citation type="journal article" date="2014" name="BMC Genomics">
        <title>Characterizing the developmental transcriptome of the oriental fruit fly, Bactrocera dorsalis (Diptera: Tephritidae) through comparative genomic analysis with Drosophila melanogaster utilizing modENCODE datasets.</title>
        <authorList>
            <person name="Geib S.M."/>
            <person name="Calla B."/>
            <person name="Hall B."/>
            <person name="Hou S."/>
            <person name="Manoukis N.C."/>
        </authorList>
    </citation>
    <scope>NUCLEOTIDE SEQUENCE</scope>
    <source>
        <strain evidence="1">Punador</strain>
    </source>
</reference>
<dbReference type="KEGG" id="bdr:105232083"/>
<sequence length="118" mass="13661">MSKDNSGMSHNSSNMSLEDWTDHINTRLDVIYKDLCDFEQSVTAQNESNDAGEVKLMELLEAVNEIQRTARSIRPITGTLKDKQAHMREQMEMLQRSVELMELENRTRAVDIMEEPME</sequence>
<dbReference type="GeneID" id="105232083"/>
<dbReference type="AlphaFoldDB" id="A0A034WD55"/>
<dbReference type="Proteomes" id="UP001652620">
    <property type="component" value="Chromosome 4"/>
</dbReference>
<protein>
    <submittedName>
        <fullName evidence="3">Uncharacterized protein LOC105232083</fullName>
    </submittedName>
</protein>
<dbReference type="RefSeq" id="XP_011211985.2">
    <property type="nucleotide sequence ID" value="XM_011213683.4"/>
</dbReference>
<accession>A0A6I9VJH7</accession>